<organism evidence="5 6">
    <name type="scientific">Aspergillus puulaauensis</name>
    <dbReference type="NCBI Taxonomy" id="1220207"/>
    <lineage>
        <taxon>Eukaryota</taxon>
        <taxon>Fungi</taxon>
        <taxon>Dikarya</taxon>
        <taxon>Ascomycota</taxon>
        <taxon>Pezizomycotina</taxon>
        <taxon>Eurotiomycetes</taxon>
        <taxon>Eurotiomycetidae</taxon>
        <taxon>Eurotiales</taxon>
        <taxon>Aspergillaceae</taxon>
        <taxon>Aspergillus</taxon>
    </lineage>
</organism>
<dbReference type="OrthoDB" id="5316007at2759"/>
<dbReference type="Pfam" id="PF10342">
    <property type="entry name" value="Kre9_KNH"/>
    <property type="match status" value="1"/>
</dbReference>
<reference evidence="5" key="2">
    <citation type="submission" date="2021-02" db="EMBL/GenBank/DDBJ databases">
        <title>Aspergillus puulaauensis MK2 genome sequence.</title>
        <authorList>
            <person name="Futagami T."/>
            <person name="Mori K."/>
            <person name="Kadooka C."/>
            <person name="Tanaka T."/>
        </authorList>
    </citation>
    <scope>NUCLEOTIDE SEQUENCE</scope>
    <source>
        <strain evidence="5">MK2</strain>
    </source>
</reference>
<proteinExistence type="predicted"/>
<evidence type="ECO:0000256" key="2">
    <source>
        <dbReference type="SAM" id="MobiDB-lite"/>
    </source>
</evidence>
<evidence type="ECO:0000256" key="3">
    <source>
        <dbReference type="SAM" id="SignalP"/>
    </source>
</evidence>
<evidence type="ECO:0000313" key="6">
    <source>
        <dbReference type="Proteomes" id="UP000654913"/>
    </source>
</evidence>
<dbReference type="EMBL" id="AP024444">
    <property type="protein sequence ID" value="BCS20687.1"/>
    <property type="molecule type" value="Genomic_DNA"/>
</dbReference>
<keyword evidence="1 3" id="KW-0732">Signal</keyword>
<reference evidence="5" key="1">
    <citation type="submission" date="2021-01" db="EMBL/GenBank/DDBJ databases">
        <authorList>
            <consortium name="Aspergillus puulaauensis MK2 genome sequencing consortium"/>
            <person name="Kazuki M."/>
            <person name="Futagami T."/>
        </authorList>
    </citation>
    <scope>NUCLEOTIDE SEQUENCE</scope>
    <source>
        <strain evidence="5">MK2</strain>
    </source>
</reference>
<feature type="compositionally biased region" description="Basic and acidic residues" evidence="2">
    <location>
        <begin position="122"/>
        <end position="132"/>
    </location>
</feature>
<evidence type="ECO:0000256" key="1">
    <source>
        <dbReference type="ARBA" id="ARBA00022729"/>
    </source>
</evidence>
<dbReference type="AlphaFoldDB" id="A0A7R7XG31"/>
<feature type="chain" id="PRO_5031519476" description="Yeast cell wall synthesis Kre9/Knh1-like N-terminal domain-containing protein" evidence="3">
    <location>
        <begin position="20"/>
        <end position="174"/>
    </location>
</feature>
<keyword evidence="6" id="KW-1185">Reference proteome</keyword>
<protein>
    <recommendedName>
        <fullName evidence="4">Yeast cell wall synthesis Kre9/Knh1-like N-terminal domain-containing protein</fullName>
    </recommendedName>
</protein>
<feature type="region of interest" description="Disordered" evidence="2">
    <location>
        <begin position="119"/>
        <end position="147"/>
    </location>
</feature>
<name>A0A7R7XG31_9EURO</name>
<dbReference type="InterPro" id="IPR052479">
    <property type="entry name" value="GPI-anchor_Adhesion_Reg"/>
</dbReference>
<dbReference type="GeneID" id="64970692"/>
<dbReference type="KEGG" id="apuu:APUU_21119S"/>
<feature type="signal peptide" evidence="3">
    <location>
        <begin position="1"/>
        <end position="19"/>
    </location>
</feature>
<accession>A0A7R7XG31</accession>
<feature type="domain" description="Yeast cell wall synthesis Kre9/Knh1-like N-terminal" evidence="4">
    <location>
        <begin position="24"/>
        <end position="115"/>
    </location>
</feature>
<dbReference type="RefSeq" id="XP_041552881.1">
    <property type="nucleotide sequence ID" value="XM_041699836.1"/>
</dbReference>
<dbReference type="PANTHER" id="PTHR35185:SF1">
    <property type="entry name" value="UPF0619 GPI-ANCHORED MEMBRANE PROTEIN C1322.10"/>
    <property type="match status" value="1"/>
</dbReference>
<dbReference type="Proteomes" id="UP000654913">
    <property type="component" value="Chromosome 2"/>
</dbReference>
<evidence type="ECO:0000259" key="4">
    <source>
        <dbReference type="Pfam" id="PF10342"/>
    </source>
</evidence>
<gene>
    <name evidence="5" type="ORF">APUU_21119S</name>
</gene>
<dbReference type="PANTHER" id="PTHR35185">
    <property type="entry name" value="SERINE/THREONINE-RICH PROTEIN ADG2-RELATED"/>
    <property type="match status" value="1"/>
</dbReference>
<dbReference type="InterPro" id="IPR018466">
    <property type="entry name" value="Kre9/Knh1-like_N"/>
</dbReference>
<sequence length="174" mass="18497">MRFLTSLSLLFAFAVSALALTITSPKEDEDVDFSKPYTVHWKSVTNDANKFTITLVNTNGHNVNKDVGTDVDGSEGEYRIDAVSGVPLGDGYQLNIRSTARNNQGILAQSEKFNVTKVARRTTNDDKNDSDNSTKTSSTDDSPDETNAAVGSLSGMVGSSVVASVIGFAALLAL</sequence>
<evidence type="ECO:0000313" key="5">
    <source>
        <dbReference type="EMBL" id="BCS20687.1"/>
    </source>
</evidence>